<gene>
    <name evidence="2" type="ORF">N7G274_005078</name>
</gene>
<feature type="compositionally biased region" description="Basic and acidic residues" evidence="1">
    <location>
        <begin position="298"/>
        <end position="311"/>
    </location>
</feature>
<feature type="region of interest" description="Disordered" evidence="1">
    <location>
        <begin position="142"/>
        <end position="215"/>
    </location>
</feature>
<accession>A0ABR4A8Z6</accession>
<comment type="caution">
    <text evidence="2">The sequence shown here is derived from an EMBL/GenBank/DDBJ whole genome shotgun (WGS) entry which is preliminary data.</text>
</comment>
<evidence type="ECO:0000313" key="2">
    <source>
        <dbReference type="EMBL" id="KAL2041891.1"/>
    </source>
</evidence>
<keyword evidence="3" id="KW-1185">Reference proteome</keyword>
<proteinExistence type="predicted"/>
<evidence type="ECO:0000313" key="3">
    <source>
        <dbReference type="Proteomes" id="UP001590950"/>
    </source>
</evidence>
<name>A0ABR4A8Z6_9LECA</name>
<sequence>MSNRGTSDWAYIELAMEIKQQTGFIAPDSFDDGSSEEHTPDLEALRIMRSQDSRTKVGRATSFWDGLSPDDSLASQATPIAKQHEWQGATTETLEPISGVPYSKTRIYGRHAGGEWIFFGVREPGIRMREFWAKYDPDETRGDCGGSDLSLSASPEPVDSKPRVGARSKRCQQTPMVNDKNGVRKSATPPPNANTRTKRSLALKGNVDSTDGLQLTRQPHMEAFVRPRLASTSNAAQEINGKGGPARRKTSSKATAVSRSTKKAKGDATLALQFEGKTLTTKDDKQKVDIPTPMRRTPALDKPTRQAEKKQKPTQARGNAKVTKQKKLNERVPALSAHKMRTRTQGPAENLQLS</sequence>
<dbReference type="Proteomes" id="UP001590950">
    <property type="component" value="Unassembled WGS sequence"/>
</dbReference>
<feature type="compositionally biased region" description="Polar residues" evidence="1">
    <location>
        <begin position="343"/>
        <end position="354"/>
    </location>
</feature>
<evidence type="ECO:0000256" key="1">
    <source>
        <dbReference type="SAM" id="MobiDB-lite"/>
    </source>
</evidence>
<reference evidence="2 3" key="1">
    <citation type="submission" date="2024-09" db="EMBL/GenBank/DDBJ databases">
        <title>Rethinking Asexuality: The Enigmatic Case of Functional Sexual Genes in Lepraria (Stereocaulaceae).</title>
        <authorList>
            <person name="Doellman M."/>
            <person name="Sun Y."/>
            <person name="Barcenas-Pena A."/>
            <person name="Lumbsch H.T."/>
            <person name="Grewe F."/>
        </authorList>
    </citation>
    <scope>NUCLEOTIDE SEQUENCE [LARGE SCALE GENOMIC DNA]</scope>
    <source>
        <strain evidence="2 3">Mercado 3170</strain>
    </source>
</reference>
<organism evidence="2 3">
    <name type="scientific">Stereocaulon virgatum</name>
    <dbReference type="NCBI Taxonomy" id="373712"/>
    <lineage>
        <taxon>Eukaryota</taxon>
        <taxon>Fungi</taxon>
        <taxon>Dikarya</taxon>
        <taxon>Ascomycota</taxon>
        <taxon>Pezizomycotina</taxon>
        <taxon>Lecanoromycetes</taxon>
        <taxon>OSLEUM clade</taxon>
        <taxon>Lecanoromycetidae</taxon>
        <taxon>Lecanorales</taxon>
        <taxon>Lecanorineae</taxon>
        <taxon>Stereocaulaceae</taxon>
        <taxon>Stereocaulon</taxon>
    </lineage>
</organism>
<dbReference type="EMBL" id="JBEFKJ010000015">
    <property type="protein sequence ID" value="KAL2041891.1"/>
    <property type="molecule type" value="Genomic_DNA"/>
</dbReference>
<protein>
    <submittedName>
        <fullName evidence="2">Uncharacterized protein</fullName>
    </submittedName>
</protein>
<feature type="region of interest" description="Disordered" evidence="1">
    <location>
        <begin position="229"/>
        <end position="354"/>
    </location>
</feature>